<dbReference type="EC" id="3.5.2.3" evidence="6"/>
<feature type="binding site" evidence="6">
    <location>
        <position position="334"/>
    </location>
    <ligand>
        <name>Zn(2+)</name>
        <dbReference type="ChEBI" id="CHEBI:29105"/>
        <label>1</label>
    </ligand>
</feature>
<evidence type="ECO:0000313" key="8">
    <source>
        <dbReference type="EMBL" id="SFG65861.1"/>
    </source>
</evidence>
<dbReference type="RefSeq" id="WP_092286095.1">
    <property type="nucleotide sequence ID" value="NZ_FOPJ01000009.1"/>
</dbReference>
<dbReference type="InterPro" id="IPR032466">
    <property type="entry name" value="Metal_Hydrolase"/>
</dbReference>
<comment type="cofactor">
    <cofactor evidence="6">
        <name>Zn(2+)</name>
        <dbReference type="ChEBI" id="CHEBI:29105"/>
    </cofactor>
    <text evidence="6">Binds 2 Zn(2+) ions per subunit.</text>
</comment>
<dbReference type="InterPro" id="IPR024403">
    <property type="entry name" value="DHOase_cat"/>
</dbReference>
<proteinExistence type="inferred from homology"/>
<feature type="binding site" evidence="6">
    <location>
        <position position="181"/>
    </location>
    <ligand>
        <name>Zn(2+)</name>
        <dbReference type="ChEBI" id="CHEBI:29105"/>
        <label>2</label>
    </ligand>
</feature>
<dbReference type="Gene3D" id="2.30.40.10">
    <property type="entry name" value="Urease, subunit C, domain 1"/>
    <property type="match status" value="1"/>
</dbReference>
<feature type="binding site" evidence="6">
    <location>
        <position position="307"/>
    </location>
    <ligand>
        <name>substrate</name>
    </ligand>
</feature>
<feature type="binding site" evidence="6">
    <location>
        <position position="338"/>
    </location>
    <ligand>
        <name>substrate</name>
    </ligand>
</feature>
<comment type="catalytic activity">
    <reaction evidence="6">
        <text>(S)-dihydroorotate + H2O = N-carbamoyl-L-aspartate + H(+)</text>
        <dbReference type="Rhea" id="RHEA:24296"/>
        <dbReference type="ChEBI" id="CHEBI:15377"/>
        <dbReference type="ChEBI" id="CHEBI:15378"/>
        <dbReference type="ChEBI" id="CHEBI:30864"/>
        <dbReference type="ChEBI" id="CHEBI:32814"/>
        <dbReference type="EC" id="3.5.2.3"/>
    </reaction>
</comment>
<dbReference type="Gene3D" id="3.20.20.140">
    <property type="entry name" value="Metal-dependent hydrolases"/>
    <property type="match status" value="1"/>
</dbReference>
<dbReference type="PANTHER" id="PTHR43668">
    <property type="entry name" value="ALLANTOINASE"/>
    <property type="match status" value="1"/>
</dbReference>
<keyword evidence="9" id="KW-1185">Reference proteome</keyword>
<evidence type="ECO:0000256" key="4">
    <source>
        <dbReference type="ARBA" id="ARBA00022801"/>
    </source>
</evidence>
<keyword evidence="5 6" id="KW-0665">Pyrimidine biosynthesis</keyword>
<dbReference type="GO" id="GO:0006145">
    <property type="term" value="P:purine nucleobase catabolic process"/>
    <property type="evidence" value="ECO:0007669"/>
    <property type="project" value="TreeGrafter"/>
</dbReference>
<evidence type="ECO:0000256" key="1">
    <source>
        <dbReference type="ARBA" id="ARBA00002368"/>
    </source>
</evidence>
<protein>
    <recommendedName>
        <fullName evidence="6">Dihydroorotase</fullName>
        <shortName evidence="6">DHOase</shortName>
        <ecNumber evidence="6">3.5.2.3</ecNumber>
    </recommendedName>
</protein>
<dbReference type="Proteomes" id="UP000199065">
    <property type="component" value="Unassembled WGS sequence"/>
</dbReference>
<organism evidence="8 9">
    <name type="scientific">Corynebacterium spheniscorum</name>
    <dbReference type="NCBI Taxonomy" id="185761"/>
    <lineage>
        <taxon>Bacteria</taxon>
        <taxon>Bacillati</taxon>
        <taxon>Actinomycetota</taxon>
        <taxon>Actinomycetes</taxon>
        <taxon>Mycobacteriales</taxon>
        <taxon>Corynebacteriaceae</taxon>
        <taxon>Corynebacterium</taxon>
    </lineage>
</organism>
<dbReference type="NCBIfam" id="TIGR00857">
    <property type="entry name" value="pyrC_multi"/>
    <property type="match status" value="1"/>
</dbReference>
<dbReference type="STRING" id="185761.SAMN05660282_01538"/>
<keyword evidence="3 6" id="KW-0479">Metal-binding</keyword>
<dbReference type="HAMAP" id="MF_00220_B">
    <property type="entry name" value="PyrC_classI_B"/>
    <property type="match status" value="1"/>
</dbReference>
<dbReference type="EMBL" id="FOPJ01000009">
    <property type="protein sequence ID" value="SFG65861.1"/>
    <property type="molecule type" value="Genomic_DNA"/>
</dbReference>
<dbReference type="SUPFAM" id="SSF51338">
    <property type="entry name" value="Composite domain of metallo-dependent hydrolases"/>
    <property type="match status" value="1"/>
</dbReference>
<dbReference type="InterPro" id="IPR002195">
    <property type="entry name" value="Dihydroorotase_CS"/>
</dbReference>
<dbReference type="CDD" id="cd01317">
    <property type="entry name" value="DHOase_IIa"/>
    <property type="match status" value="1"/>
</dbReference>
<feature type="binding site" evidence="6">
    <location>
        <position position="89"/>
    </location>
    <ligand>
        <name>Zn(2+)</name>
        <dbReference type="ChEBI" id="CHEBI:29105"/>
        <label>1</label>
    </ligand>
</feature>
<comment type="pathway">
    <text evidence="6">Pyrimidine metabolism; UMP biosynthesis via de novo pathway; (S)-dihydroorotate from bicarbonate: step 3/3.</text>
</comment>
<feature type="domain" description="Dihydroorotase catalytic" evidence="7">
    <location>
        <begin position="76"/>
        <end position="264"/>
    </location>
</feature>
<feature type="binding site" evidence="6">
    <location>
        <begin position="352"/>
        <end position="353"/>
    </location>
    <ligand>
        <name>substrate</name>
    </ligand>
</feature>
<comment type="function">
    <text evidence="1 6">Catalyzes the reversible cyclization of carbamoyl aspartate to dihydroorotate.</text>
</comment>
<feature type="binding site" evidence="6">
    <location>
        <position position="261"/>
    </location>
    <ligand>
        <name>Zn(2+)</name>
        <dbReference type="ChEBI" id="CHEBI:29105"/>
        <label>2</label>
    </ligand>
</feature>
<dbReference type="OrthoDB" id="9803027at2"/>
<dbReference type="GO" id="GO:0004151">
    <property type="term" value="F:dihydroorotase activity"/>
    <property type="evidence" value="ECO:0007669"/>
    <property type="project" value="UniProtKB-UniRule"/>
</dbReference>
<dbReference type="InterPro" id="IPR011059">
    <property type="entry name" value="Metal-dep_hydrolase_composite"/>
</dbReference>
<evidence type="ECO:0000256" key="6">
    <source>
        <dbReference type="HAMAP-Rule" id="MF_00220"/>
    </source>
</evidence>
<feature type="binding site" evidence="6">
    <location>
        <position position="121"/>
    </location>
    <ligand>
        <name>substrate</name>
    </ligand>
</feature>
<feature type="binding site" evidence="6">
    <location>
        <begin position="89"/>
        <end position="91"/>
    </location>
    <ligand>
        <name>substrate</name>
    </ligand>
</feature>
<dbReference type="SUPFAM" id="SSF51556">
    <property type="entry name" value="Metallo-dependent hydrolases"/>
    <property type="match status" value="1"/>
</dbReference>
<dbReference type="GO" id="GO:0044205">
    <property type="term" value="P:'de novo' UMP biosynthetic process"/>
    <property type="evidence" value="ECO:0007669"/>
    <property type="project" value="UniProtKB-UniRule"/>
</dbReference>
<feature type="binding site" evidence="6">
    <location>
        <position position="181"/>
    </location>
    <ligand>
        <name>Zn(2+)</name>
        <dbReference type="ChEBI" id="CHEBI:29105"/>
        <label>1</label>
    </ligand>
</feature>
<evidence type="ECO:0000256" key="3">
    <source>
        <dbReference type="ARBA" id="ARBA00022723"/>
    </source>
</evidence>
<evidence type="ECO:0000259" key="7">
    <source>
        <dbReference type="Pfam" id="PF12890"/>
    </source>
</evidence>
<accession>A0A1I2TUB7</accession>
<dbReference type="PROSITE" id="PS00482">
    <property type="entry name" value="DIHYDROOROTASE_1"/>
    <property type="match status" value="1"/>
</dbReference>
<dbReference type="UniPathway" id="UPA00070">
    <property type="reaction ID" value="UER00117"/>
</dbReference>
<dbReference type="Pfam" id="PF12890">
    <property type="entry name" value="DHOase"/>
    <property type="match status" value="1"/>
</dbReference>
<dbReference type="GO" id="GO:0005737">
    <property type="term" value="C:cytoplasm"/>
    <property type="evidence" value="ECO:0007669"/>
    <property type="project" value="TreeGrafter"/>
</dbReference>
<sequence length="458" mass="49523">MTSQTSQTSPDLQHDCAEDSYPAVGPLAAAEPGRLLITHVRPYGEEETSVLVEDGFIKEIGCDADAEADRVIDGGGNILLPGLVDMHVHLREPGREDTETIATGSAAAAKGGFTAVFTMANTQPVTDQPVIAEGVWLKSQELGLCDVHPVGSITKGLVGKELTEFGMMACSEAKVRMFSDDGKCVADPLLMRRAIEYARGLDVLLAQHCEEPRLTEGAVAHEGETAAKLGLRGWPRVAEESIVARDALLCRDYGNRMHICHASTEGTVELLRWAKSQDIPLSAEVTPHHLLLNDDRLHTYDGVNRVNPPLREVRDNEALRDALLDGTIDCVATDHAPHGSEEKCCEFEHAKPGMLGLETSLAIIAEIFVHSGLADWRFVAKVMSERPAQLTKLPGHGRPIAVGEPANLTIVNPDATWTARGAEMRSKSENTPYEGMSFSTQVAATILRGKVTYEAELS</sequence>
<feature type="binding site" evidence="6">
    <location>
        <position position="208"/>
    </location>
    <ligand>
        <name>Zn(2+)</name>
        <dbReference type="ChEBI" id="CHEBI:29105"/>
        <label>2</label>
    </ligand>
</feature>
<dbReference type="NCBIfam" id="NF006836">
    <property type="entry name" value="PRK09357.1-1"/>
    <property type="match status" value="1"/>
</dbReference>
<gene>
    <name evidence="6" type="primary">pyrC</name>
    <name evidence="8" type="ORF">SAMN05660282_01538</name>
</gene>
<keyword evidence="6" id="KW-0862">Zinc</keyword>
<dbReference type="InterPro" id="IPR050138">
    <property type="entry name" value="DHOase/Allantoinase_Hydrolase"/>
</dbReference>
<dbReference type="InterPro" id="IPR004722">
    <property type="entry name" value="DHOase"/>
</dbReference>
<comment type="similarity">
    <text evidence="2 6">Belongs to the metallo-dependent hydrolases superfamily. DHOase family. Class I DHOase subfamily.</text>
</comment>
<dbReference type="PROSITE" id="PS00483">
    <property type="entry name" value="DIHYDROOROTASE_2"/>
    <property type="match status" value="1"/>
</dbReference>
<evidence type="ECO:0000313" key="9">
    <source>
        <dbReference type="Proteomes" id="UP000199065"/>
    </source>
</evidence>
<evidence type="ECO:0000256" key="2">
    <source>
        <dbReference type="ARBA" id="ARBA00010286"/>
    </source>
</evidence>
<dbReference type="GO" id="GO:0004038">
    <property type="term" value="F:allantoinase activity"/>
    <property type="evidence" value="ECO:0007669"/>
    <property type="project" value="TreeGrafter"/>
</dbReference>
<evidence type="ECO:0000256" key="5">
    <source>
        <dbReference type="ARBA" id="ARBA00022975"/>
    </source>
</evidence>
<reference evidence="8 9" key="1">
    <citation type="submission" date="2016-10" db="EMBL/GenBank/DDBJ databases">
        <authorList>
            <person name="de Groot N.N."/>
        </authorList>
    </citation>
    <scope>NUCLEOTIDE SEQUENCE [LARGE SCALE GENOMIC DNA]</scope>
    <source>
        <strain>J11</strain>
        <strain evidence="9">PG 39</strain>
    </source>
</reference>
<dbReference type="GO" id="GO:0008270">
    <property type="term" value="F:zinc ion binding"/>
    <property type="evidence" value="ECO:0007669"/>
    <property type="project" value="UniProtKB-UniRule"/>
</dbReference>
<dbReference type="AlphaFoldDB" id="A0A1I2TUB7"/>
<feature type="active site" evidence="6">
    <location>
        <position position="334"/>
    </location>
</feature>
<feature type="binding site" evidence="6">
    <location>
        <position position="87"/>
    </location>
    <ligand>
        <name>Zn(2+)</name>
        <dbReference type="ChEBI" id="CHEBI:29105"/>
        <label>1</label>
    </ligand>
</feature>
<name>A0A1I2TUB7_9CORY</name>
<keyword evidence="4 6" id="KW-0378">Hydrolase</keyword>
<dbReference type="PANTHER" id="PTHR43668:SF2">
    <property type="entry name" value="ALLANTOINASE"/>
    <property type="match status" value="1"/>
</dbReference>